<organism evidence="2 3">
    <name type="scientific">Lasiodiplodia hormozganensis</name>
    <dbReference type="NCBI Taxonomy" id="869390"/>
    <lineage>
        <taxon>Eukaryota</taxon>
        <taxon>Fungi</taxon>
        <taxon>Dikarya</taxon>
        <taxon>Ascomycota</taxon>
        <taxon>Pezizomycotina</taxon>
        <taxon>Dothideomycetes</taxon>
        <taxon>Dothideomycetes incertae sedis</taxon>
        <taxon>Botryosphaeriales</taxon>
        <taxon>Botryosphaeriaceae</taxon>
        <taxon>Lasiodiplodia</taxon>
    </lineage>
</organism>
<feature type="compositionally biased region" description="Pro residues" evidence="1">
    <location>
        <begin position="1"/>
        <end position="12"/>
    </location>
</feature>
<feature type="compositionally biased region" description="Low complexity" evidence="1">
    <location>
        <begin position="13"/>
        <end position="50"/>
    </location>
</feature>
<comment type="caution">
    <text evidence="2">The sequence shown here is derived from an EMBL/GenBank/DDBJ whole genome shotgun (WGS) entry which is preliminary data.</text>
</comment>
<reference evidence="2" key="1">
    <citation type="submission" date="2023-06" db="EMBL/GenBank/DDBJ databases">
        <title>Multi-omics analyses reveal the molecular pathogenesis toolkit of Lasiodiplodia hormozganensis, a cross-kingdom pathogen.</title>
        <authorList>
            <person name="Felix C."/>
            <person name="Meneses R."/>
            <person name="Goncalves M.F.M."/>
            <person name="Tilleman L."/>
            <person name="Duarte A.S."/>
            <person name="Jorrin-Novo J.V."/>
            <person name="Van De Peer Y."/>
            <person name="Deforce D."/>
            <person name="Van Nieuwerburgh F."/>
            <person name="Esteves A.C."/>
            <person name="Alves A."/>
        </authorList>
    </citation>
    <scope>NUCLEOTIDE SEQUENCE</scope>
    <source>
        <strain evidence="2">CBS 339.90</strain>
    </source>
</reference>
<evidence type="ECO:0000313" key="2">
    <source>
        <dbReference type="EMBL" id="KAK0663818.1"/>
    </source>
</evidence>
<evidence type="ECO:0000313" key="3">
    <source>
        <dbReference type="Proteomes" id="UP001175001"/>
    </source>
</evidence>
<sequence>MCIMAPGPPSPPSSNIKSPSQSPSHRASRSSTANTYLSRLHLLSSTTPTSKTPEAMAPKRAPVPRRQESKSIFSTAYTAVTDPENRSVVTGVAMFAAGVAFLHSSWSEFLLPA</sequence>
<evidence type="ECO:0000256" key="1">
    <source>
        <dbReference type="SAM" id="MobiDB-lite"/>
    </source>
</evidence>
<dbReference type="GO" id="GO:0005742">
    <property type="term" value="C:mitochondrial outer membrane translocase complex"/>
    <property type="evidence" value="ECO:0007669"/>
    <property type="project" value="InterPro"/>
</dbReference>
<dbReference type="InterPro" id="IPR020266">
    <property type="entry name" value="Tom6"/>
</dbReference>
<dbReference type="Proteomes" id="UP001175001">
    <property type="component" value="Unassembled WGS sequence"/>
</dbReference>
<protein>
    <recommendedName>
        <fullName evidence="4">TOM core complex subunit Tom6</fullName>
    </recommendedName>
</protein>
<feature type="region of interest" description="Disordered" evidence="1">
    <location>
        <begin position="1"/>
        <end position="68"/>
    </location>
</feature>
<gene>
    <name evidence="2" type="ORF">DIS24_g1063</name>
</gene>
<dbReference type="EMBL" id="JAUJDW010000003">
    <property type="protein sequence ID" value="KAK0663818.1"/>
    <property type="molecule type" value="Genomic_DNA"/>
</dbReference>
<dbReference type="GO" id="GO:0030150">
    <property type="term" value="P:protein import into mitochondrial matrix"/>
    <property type="evidence" value="ECO:0007669"/>
    <property type="project" value="InterPro"/>
</dbReference>
<accession>A0AA40D7Y7</accession>
<dbReference type="AlphaFoldDB" id="A0AA40D7Y7"/>
<name>A0AA40D7Y7_9PEZI</name>
<proteinExistence type="predicted"/>
<evidence type="ECO:0008006" key="4">
    <source>
        <dbReference type="Google" id="ProtNLM"/>
    </source>
</evidence>
<dbReference type="Pfam" id="PF17112">
    <property type="entry name" value="Tom6"/>
    <property type="match status" value="1"/>
</dbReference>
<keyword evidence="3" id="KW-1185">Reference proteome</keyword>